<gene>
    <name evidence="7" type="ORF">SAMN05444371_0848</name>
</gene>
<evidence type="ECO:0000313" key="8">
    <source>
        <dbReference type="Proteomes" id="UP000184498"/>
    </source>
</evidence>
<feature type="domain" description="HTH araC/xylS-type" evidence="6">
    <location>
        <begin position="374"/>
        <end position="478"/>
    </location>
</feature>
<name>A0A1M6P416_9FLAO</name>
<feature type="chain" id="PRO_5012025487" evidence="5">
    <location>
        <begin position="19"/>
        <end position="488"/>
    </location>
</feature>
<keyword evidence="2 7" id="KW-0238">DNA-binding</keyword>
<evidence type="ECO:0000256" key="5">
    <source>
        <dbReference type="SAM" id="SignalP"/>
    </source>
</evidence>
<dbReference type="InterPro" id="IPR018060">
    <property type="entry name" value="HTH_AraC"/>
</dbReference>
<organism evidence="7 8">
    <name type="scientific">Epilithonimonas mollis</name>
    <dbReference type="NCBI Taxonomy" id="216903"/>
    <lineage>
        <taxon>Bacteria</taxon>
        <taxon>Pseudomonadati</taxon>
        <taxon>Bacteroidota</taxon>
        <taxon>Flavobacteriia</taxon>
        <taxon>Flavobacteriales</taxon>
        <taxon>Weeksellaceae</taxon>
        <taxon>Chryseobacterium group</taxon>
        <taxon>Epilithonimonas</taxon>
    </lineage>
</organism>
<dbReference type="GO" id="GO:0043565">
    <property type="term" value="F:sequence-specific DNA binding"/>
    <property type="evidence" value="ECO:0007669"/>
    <property type="project" value="InterPro"/>
</dbReference>
<dbReference type="GO" id="GO:0003700">
    <property type="term" value="F:DNA-binding transcription factor activity"/>
    <property type="evidence" value="ECO:0007669"/>
    <property type="project" value="InterPro"/>
</dbReference>
<dbReference type="PANTHER" id="PTHR43280:SF2">
    <property type="entry name" value="HTH-TYPE TRANSCRIPTIONAL REGULATOR EXSA"/>
    <property type="match status" value="1"/>
</dbReference>
<dbReference type="AlphaFoldDB" id="A0A1M6P416"/>
<feature type="transmembrane region" description="Helical" evidence="4">
    <location>
        <begin position="304"/>
        <end position="324"/>
    </location>
</feature>
<dbReference type="Gene3D" id="1.10.10.60">
    <property type="entry name" value="Homeodomain-like"/>
    <property type="match status" value="2"/>
</dbReference>
<evidence type="ECO:0000256" key="1">
    <source>
        <dbReference type="ARBA" id="ARBA00023015"/>
    </source>
</evidence>
<proteinExistence type="predicted"/>
<dbReference type="PANTHER" id="PTHR43280">
    <property type="entry name" value="ARAC-FAMILY TRANSCRIPTIONAL REGULATOR"/>
    <property type="match status" value="1"/>
</dbReference>
<evidence type="ECO:0000259" key="6">
    <source>
        <dbReference type="PROSITE" id="PS01124"/>
    </source>
</evidence>
<dbReference type="OrthoDB" id="5295174at2"/>
<accession>A0A1M6P416</accession>
<keyword evidence="4" id="KW-1133">Transmembrane helix</keyword>
<dbReference type="InterPro" id="IPR019734">
    <property type="entry name" value="TPR_rpt"/>
</dbReference>
<keyword evidence="5" id="KW-0732">Signal</keyword>
<feature type="signal peptide" evidence="5">
    <location>
        <begin position="1"/>
        <end position="18"/>
    </location>
</feature>
<keyword evidence="4" id="KW-0472">Membrane</keyword>
<dbReference type="PROSITE" id="PS01124">
    <property type="entry name" value="HTH_ARAC_FAMILY_2"/>
    <property type="match status" value="1"/>
</dbReference>
<dbReference type="SUPFAM" id="SSF81901">
    <property type="entry name" value="HCP-like"/>
    <property type="match status" value="1"/>
</dbReference>
<dbReference type="SUPFAM" id="SSF46689">
    <property type="entry name" value="Homeodomain-like"/>
    <property type="match status" value="1"/>
</dbReference>
<sequence length="488" mass="56377">MRNLFIIAMILFFANGFAQSKSVETDPRDRKSRELMELAVEYFKKNDFNKSTQLLFEAKELAEETNNYELTAKIYGSLSHQYTQLNLNDKAKEYLDKAIVQINKMPEGNAKKLYKGLSYLELGNIVFDEKKYPEANRYYKKSLEEFQSVSSVSAIPVYHYRRSLYNIGNSYIFINKNDSAELFLKQSLVIKDAENKELDLFINKALSGIYSKNGDYKRAIDSLQKILISKDLKNTRLESDVYQSLAENYRLAGDNDRSVFYNEKYLELSNSNKEKEYKAINSAISEEQKDYRNAISNADSNTKLIAVISTVFLALLLLLIVFILQRRQKEKKAFELLIDNLKKNQMVSETDKTEPEIKTERITIPELAEKELLEKLAKFEESGKFTNPKLNISNLAVSLKTNTSYLSEVINNQKGKNFNAYINELRIAYICKKIYNNKAYQNYKISYLAQESGFTSHSSFTTVFKNITGISPSVFLREASKRNHGKEH</sequence>
<dbReference type="SMART" id="SM00342">
    <property type="entry name" value="HTH_ARAC"/>
    <property type="match status" value="1"/>
</dbReference>
<dbReference type="Pfam" id="PF12833">
    <property type="entry name" value="HTH_18"/>
    <property type="match status" value="1"/>
</dbReference>
<evidence type="ECO:0000256" key="4">
    <source>
        <dbReference type="SAM" id="Phobius"/>
    </source>
</evidence>
<protein>
    <submittedName>
        <fullName evidence="7">AraC-type DNA-binding protein</fullName>
    </submittedName>
</protein>
<evidence type="ECO:0000313" key="7">
    <source>
        <dbReference type="EMBL" id="SHK02661.1"/>
    </source>
</evidence>
<dbReference type="STRING" id="216903.SAMN05444371_0848"/>
<dbReference type="SMART" id="SM00028">
    <property type="entry name" value="TPR"/>
    <property type="match status" value="5"/>
</dbReference>
<dbReference type="InterPro" id="IPR011990">
    <property type="entry name" value="TPR-like_helical_dom_sf"/>
</dbReference>
<dbReference type="EMBL" id="FRAM01000001">
    <property type="protein sequence ID" value="SHK02661.1"/>
    <property type="molecule type" value="Genomic_DNA"/>
</dbReference>
<keyword evidence="1" id="KW-0805">Transcription regulation</keyword>
<dbReference type="Gene3D" id="1.25.40.10">
    <property type="entry name" value="Tetratricopeptide repeat domain"/>
    <property type="match status" value="2"/>
</dbReference>
<evidence type="ECO:0000256" key="2">
    <source>
        <dbReference type="ARBA" id="ARBA00023125"/>
    </source>
</evidence>
<keyword evidence="8" id="KW-1185">Reference proteome</keyword>
<dbReference type="RefSeq" id="WP_072996574.1">
    <property type="nucleotide sequence ID" value="NZ_FRAM01000001.1"/>
</dbReference>
<evidence type="ECO:0000256" key="3">
    <source>
        <dbReference type="ARBA" id="ARBA00023163"/>
    </source>
</evidence>
<keyword evidence="4" id="KW-0812">Transmembrane</keyword>
<dbReference type="Pfam" id="PF13181">
    <property type="entry name" value="TPR_8"/>
    <property type="match status" value="1"/>
</dbReference>
<dbReference type="Proteomes" id="UP000184498">
    <property type="component" value="Unassembled WGS sequence"/>
</dbReference>
<keyword evidence="3" id="KW-0804">Transcription</keyword>
<reference evidence="8" key="1">
    <citation type="submission" date="2016-11" db="EMBL/GenBank/DDBJ databases">
        <authorList>
            <person name="Varghese N."/>
            <person name="Submissions S."/>
        </authorList>
    </citation>
    <scope>NUCLEOTIDE SEQUENCE [LARGE SCALE GENOMIC DNA]</scope>
    <source>
        <strain evidence="8">DSM 18016</strain>
    </source>
</reference>
<dbReference type="InterPro" id="IPR009057">
    <property type="entry name" value="Homeodomain-like_sf"/>
</dbReference>